<organism evidence="12 13">
    <name type="scientific">Janibacter hoylei PVAS-1</name>
    <dbReference type="NCBI Taxonomy" id="1210046"/>
    <lineage>
        <taxon>Bacteria</taxon>
        <taxon>Bacillati</taxon>
        <taxon>Actinomycetota</taxon>
        <taxon>Actinomycetes</taxon>
        <taxon>Micrococcales</taxon>
        <taxon>Intrasporangiaceae</taxon>
        <taxon>Janibacter</taxon>
    </lineage>
</organism>
<sequence>MTQTLERTTAPPPPTEPMPPERTVDWRRMRSPAAAAALVCSATAAVLLTTGTVVIGRLAEGPSTGLVQLLALLVVGGAVIDNLGKVVWVGLSDRAEGVLRDDLLDAALAQPVATLSEQAAGEILDRVDDDTHEVGNLMRWQVWMFARTAFSVVPMWVVAGITWWPAWLLFPVIGLLTAVAVRPLLGEITRRKVIEEAAWTDHASALEEGIAGRDDLRTSLGQAHMLQRLATLTARVHARFADVVTLESRLARRAGLLLHGLLAGIGLAGIALATGGGLSVGQLVTLFIVTSTFVGLVTQLSHQLPDLQAGLGAVIRLRQMLAVEPEPKGGAPVPAGAELAVEVRGLDFSYTEGSFALRDVTFAVPAGETVALVGRTGSGKSTLASFVSRAIEPPRGTVFVGGVDVRDLDVQLLRTDVGVVTQRTEIIAGTLADNIALFDDTPRSDIEAAVVELGLVDWVAGLPDGLETLLGPGGTTLSAGEEQLVAFARLLVRDVRVVVLDEATARMDPLTERRVVSAADRLLVGRTGILIAHRLGTIERAPHVVVLDHGTVIQQGRRTELAEQPGPFRSLLLDSRAESAADQPSPEGAVDHADLDPVGGRRRTTTPPERPAIGDGPSLARGITHALLVKPSWGVAGAVCFLAMSLLGAQGAMTGLVWGQVIEGLQAGQTPTLLAAALVACLLVVPFLTSQAFYRYPRWWIEVMLRTRMAVLAGQTRAERLPRTPPGEVVARSMDADRYARYADRWVDFINGLVIAALTALLAGTWVAGAVLLTVMVGSALAATLGRPIAGRSAAAASLARARFGRAVVSSLESVRTIKLAAATPFVRRHLRQVDAGRVQAAVKEHRVQAVLDAVPLVMVQCGVVVTWWIHVAGGWGLGTAILVSGAVAGFDWFGRVASMVVTEAPGTRAWQVETARFAGGVDLMDLPAGVDLVEGTAPAPVEGERERLRRLELRDVSVVHDDGTVGASEIDLVVDAGDLVLLVGQVGSGKSSLLASLAGLVDHRGEIRWNGTPVTDPQSTLRPGRIAHVAQVPRVLSGSFTDNVRLGHDRPLDEPVALARLTQDVDDAGGPDALVGHRGVRLSGGQVQRLALARALATEAELLLADDVSSALDATTEIDLWRGLRERGATVIGATSKRAALEQADHVVVLDGGRAVATGTWAQLAPTWGHLAG</sequence>
<evidence type="ECO:0000313" key="13">
    <source>
        <dbReference type="Proteomes" id="UP000288711"/>
    </source>
</evidence>
<dbReference type="SMART" id="SM00382">
    <property type="entry name" value="AAA"/>
    <property type="match status" value="2"/>
</dbReference>
<dbReference type="GO" id="GO:0005524">
    <property type="term" value="F:ATP binding"/>
    <property type="evidence" value="ECO:0007669"/>
    <property type="project" value="UniProtKB-KW"/>
</dbReference>
<comment type="caution">
    <text evidence="12">The sequence shown here is derived from an EMBL/GenBank/DDBJ whole genome shotgun (WGS) entry which is preliminary data.</text>
</comment>
<feature type="transmembrane region" description="Helical" evidence="9">
    <location>
        <begin position="65"/>
        <end position="84"/>
    </location>
</feature>
<feature type="compositionally biased region" description="Pro residues" evidence="8">
    <location>
        <begin position="10"/>
        <end position="20"/>
    </location>
</feature>
<reference evidence="12 13" key="1">
    <citation type="journal article" date="2009" name="Int. J. Syst. Evol. Microbiol.">
        <title>Janibacter hoylei sp. nov., Bacillus isronensis sp. nov. and Bacillus aryabhattai sp. nov., isolated from cryotubes used for collecting air from the upper atmosphere.</title>
        <authorList>
            <person name="Shivaji S."/>
            <person name="Chaturvedi P."/>
            <person name="Begum Z."/>
            <person name="Pindi P.K."/>
            <person name="Manorama R."/>
            <person name="Padmanaban D.A."/>
            <person name="Shouche Y.S."/>
            <person name="Pawar S."/>
            <person name="Vaishampayan P."/>
            <person name="Dutt C.B."/>
            <person name="Datta G.N."/>
            <person name="Manchanda R.K."/>
            <person name="Rao U.R."/>
            <person name="Bhargava P.M."/>
            <person name="Narlikar J.V."/>
        </authorList>
    </citation>
    <scope>NUCLEOTIDE SEQUENCE [LARGE SCALE GENOMIC DNA]</scope>
    <source>
        <strain evidence="12 13">PVAS-1</strain>
    </source>
</reference>
<evidence type="ECO:0000256" key="8">
    <source>
        <dbReference type="SAM" id="MobiDB-lite"/>
    </source>
</evidence>
<dbReference type="Gene3D" id="3.40.50.300">
    <property type="entry name" value="P-loop containing nucleotide triphosphate hydrolases"/>
    <property type="match status" value="2"/>
</dbReference>
<dbReference type="InterPro" id="IPR003439">
    <property type="entry name" value="ABC_transporter-like_ATP-bd"/>
</dbReference>
<evidence type="ECO:0000256" key="6">
    <source>
        <dbReference type="ARBA" id="ARBA00022989"/>
    </source>
</evidence>
<dbReference type="PROSITE" id="PS50929">
    <property type="entry name" value="ABC_TM1F"/>
    <property type="match status" value="2"/>
</dbReference>
<evidence type="ECO:0000259" key="11">
    <source>
        <dbReference type="PROSITE" id="PS50929"/>
    </source>
</evidence>
<dbReference type="PROSITE" id="PS50893">
    <property type="entry name" value="ABC_TRANSPORTER_2"/>
    <property type="match status" value="2"/>
</dbReference>
<comment type="subcellular location">
    <subcellularLocation>
        <location evidence="1">Cell membrane</location>
        <topology evidence="1">Multi-pass membrane protein</topology>
    </subcellularLocation>
</comment>
<evidence type="ECO:0000256" key="9">
    <source>
        <dbReference type="SAM" id="Phobius"/>
    </source>
</evidence>
<accession>A0A444B0F0</accession>
<dbReference type="GO" id="GO:0005886">
    <property type="term" value="C:plasma membrane"/>
    <property type="evidence" value="ECO:0007669"/>
    <property type="project" value="UniProtKB-SubCell"/>
</dbReference>
<dbReference type="PANTHER" id="PTHR24221">
    <property type="entry name" value="ATP-BINDING CASSETTE SUB-FAMILY B"/>
    <property type="match status" value="1"/>
</dbReference>
<feature type="domain" description="ABC transporter" evidence="10">
    <location>
        <begin position="952"/>
        <end position="1174"/>
    </location>
</feature>
<evidence type="ECO:0000256" key="2">
    <source>
        <dbReference type="ARBA" id="ARBA00022448"/>
    </source>
</evidence>
<dbReference type="InterPro" id="IPR027417">
    <property type="entry name" value="P-loop_NTPase"/>
</dbReference>
<feature type="transmembrane region" description="Helical" evidence="9">
    <location>
        <begin position="142"/>
        <end position="161"/>
    </location>
</feature>
<feature type="transmembrane region" description="Helical" evidence="9">
    <location>
        <begin position="280"/>
        <end position="298"/>
    </location>
</feature>
<keyword evidence="7 9" id="KW-0472">Membrane</keyword>
<dbReference type="Gene3D" id="1.20.1560.10">
    <property type="entry name" value="ABC transporter type 1, transmembrane domain"/>
    <property type="match status" value="2"/>
</dbReference>
<feature type="region of interest" description="Disordered" evidence="8">
    <location>
        <begin position="1"/>
        <end position="23"/>
    </location>
</feature>
<proteinExistence type="predicted"/>
<name>A0A444B0F0_9MICO</name>
<dbReference type="Pfam" id="PF00005">
    <property type="entry name" value="ABC_tran"/>
    <property type="match status" value="2"/>
</dbReference>
<feature type="region of interest" description="Disordered" evidence="8">
    <location>
        <begin position="576"/>
        <end position="616"/>
    </location>
</feature>
<evidence type="ECO:0000256" key="1">
    <source>
        <dbReference type="ARBA" id="ARBA00004651"/>
    </source>
</evidence>
<dbReference type="FunFam" id="3.40.50.300:FF:000604">
    <property type="entry name" value="ABC transporter B family member 28"/>
    <property type="match status" value="1"/>
</dbReference>
<feature type="domain" description="ABC transporter" evidence="10">
    <location>
        <begin position="341"/>
        <end position="574"/>
    </location>
</feature>
<dbReference type="Proteomes" id="UP000288711">
    <property type="component" value="Unassembled WGS sequence"/>
</dbReference>
<dbReference type="GO" id="GO:0140359">
    <property type="term" value="F:ABC-type transporter activity"/>
    <property type="evidence" value="ECO:0007669"/>
    <property type="project" value="InterPro"/>
</dbReference>
<dbReference type="SUPFAM" id="SSF52540">
    <property type="entry name" value="P-loop containing nucleoside triphosphate hydrolases"/>
    <property type="match status" value="2"/>
</dbReference>
<keyword evidence="13" id="KW-1185">Reference proteome</keyword>
<dbReference type="GO" id="GO:0034040">
    <property type="term" value="F:ATPase-coupled lipid transmembrane transporter activity"/>
    <property type="evidence" value="ECO:0007669"/>
    <property type="project" value="TreeGrafter"/>
</dbReference>
<keyword evidence="2" id="KW-0813">Transport</keyword>
<dbReference type="EMBL" id="PIPF01000013">
    <property type="protein sequence ID" value="RWU81823.1"/>
    <property type="molecule type" value="Genomic_DNA"/>
</dbReference>
<feature type="transmembrane region" description="Helical" evidence="9">
    <location>
        <begin position="742"/>
        <end position="760"/>
    </location>
</feature>
<dbReference type="GO" id="GO:0016887">
    <property type="term" value="F:ATP hydrolysis activity"/>
    <property type="evidence" value="ECO:0007669"/>
    <property type="project" value="InterPro"/>
</dbReference>
<evidence type="ECO:0000256" key="7">
    <source>
        <dbReference type="ARBA" id="ARBA00023136"/>
    </source>
</evidence>
<feature type="transmembrane region" description="Helical" evidence="9">
    <location>
        <begin position="35"/>
        <end position="59"/>
    </location>
</feature>
<feature type="transmembrane region" description="Helical" evidence="9">
    <location>
        <begin position="633"/>
        <end position="653"/>
    </location>
</feature>
<keyword evidence="3 9" id="KW-0812">Transmembrane</keyword>
<dbReference type="PANTHER" id="PTHR24221:SF654">
    <property type="entry name" value="ATP-BINDING CASSETTE SUB-FAMILY B MEMBER 6"/>
    <property type="match status" value="1"/>
</dbReference>
<evidence type="ECO:0000256" key="5">
    <source>
        <dbReference type="ARBA" id="ARBA00022840"/>
    </source>
</evidence>
<dbReference type="InterPro" id="IPR011527">
    <property type="entry name" value="ABC1_TM_dom"/>
</dbReference>
<evidence type="ECO:0000256" key="4">
    <source>
        <dbReference type="ARBA" id="ARBA00022741"/>
    </source>
</evidence>
<dbReference type="SUPFAM" id="SSF90123">
    <property type="entry name" value="ABC transporter transmembrane region"/>
    <property type="match status" value="2"/>
</dbReference>
<evidence type="ECO:0000313" key="12">
    <source>
        <dbReference type="EMBL" id="RWU81823.1"/>
    </source>
</evidence>
<dbReference type="InterPro" id="IPR003593">
    <property type="entry name" value="AAA+_ATPase"/>
</dbReference>
<gene>
    <name evidence="12" type="ORF">CWN80_13600</name>
</gene>
<dbReference type="InterPro" id="IPR036640">
    <property type="entry name" value="ABC1_TM_sf"/>
</dbReference>
<keyword evidence="6 9" id="KW-1133">Transmembrane helix</keyword>
<keyword evidence="5" id="KW-0067">ATP-binding</keyword>
<dbReference type="Pfam" id="PF00664">
    <property type="entry name" value="ABC_membrane"/>
    <property type="match status" value="1"/>
</dbReference>
<keyword evidence="4" id="KW-0547">Nucleotide-binding</keyword>
<feature type="transmembrane region" description="Helical" evidence="9">
    <location>
        <begin position="167"/>
        <end position="185"/>
    </location>
</feature>
<dbReference type="RefSeq" id="WP_128277428.1">
    <property type="nucleotide sequence ID" value="NZ_PIPF01000013.1"/>
</dbReference>
<feature type="domain" description="ABC transmembrane type-1" evidence="11">
    <location>
        <begin position="35"/>
        <end position="309"/>
    </location>
</feature>
<evidence type="ECO:0000259" key="10">
    <source>
        <dbReference type="PROSITE" id="PS50893"/>
    </source>
</evidence>
<feature type="domain" description="ABC transmembrane type-1" evidence="11">
    <location>
        <begin position="638"/>
        <end position="875"/>
    </location>
</feature>
<feature type="transmembrane region" description="Helical" evidence="9">
    <location>
        <begin position="256"/>
        <end position="274"/>
    </location>
</feature>
<dbReference type="AlphaFoldDB" id="A0A444B0F0"/>
<protein>
    <submittedName>
        <fullName evidence="12">ABC transporter</fullName>
    </submittedName>
</protein>
<dbReference type="GO" id="GO:0005737">
    <property type="term" value="C:cytoplasm"/>
    <property type="evidence" value="ECO:0007669"/>
    <property type="project" value="UniProtKB-ARBA"/>
</dbReference>
<evidence type="ECO:0000256" key="3">
    <source>
        <dbReference type="ARBA" id="ARBA00022692"/>
    </source>
</evidence>
<feature type="transmembrane region" description="Helical" evidence="9">
    <location>
        <begin position="673"/>
        <end position="694"/>
    </location>
</feature>
<dbReference type="InterPro" id="IPR039421">
    <property type="entry name" value="Type_1_exporter"/>
</dbReference>